<protein>
    <submittedName>
        <fullName evidence="2">XRE family transcriptional regulator</fullName>
    </submittedName>
</protein>
<evidence type="ECO:0000313" key="2">
    <source>
        <dbReference type="EMBL" id="QFZ18061.1"/>
    </source>
</evidence>
<dbReference type="InterPro" id="IPR010982">
    <property type="entry name" value="Lambda_DNA-bd_dom_sf"/>
</dbReference>
<feature type="domain" description="HTH cro/C1-type" evidence="1">
    <location>
        <begin position="20"/>
        <end position="73"/>
    </location>
</feature>
<evidence type="ECO:0000313" key="3">
    <source>
        <dbReference type="Proteomes" id="UP000325787"/>
    </source>
</evidence>
<dbReference type="SUPFAM" id="SSF47413">
    <property type="entry name" value="lambda repressor-like DNA-binding domains"/>
    <property type="match status" value="1"/>
</dbReference>
<dbReference type="PROSITE" id="PS50943">
    <property type="entry name" value="HTH_CROC1"/>
    <property type="match status" value="1"/>
</dbReference>
<gene>
    <name evidence="2" type="ORF">EKG83_11730</name>
</gene>
<dbReference type="OrthoDB" id="4285266at2"/>
<dbReference type="CDD" id="cd00093">
    <property type="entry name" value="HTH_XRE"/>
    <property type="match status" value="1"/>
</dbReference>
<dbReference type="AlphaFoldDB" id="A0A5Q0GVV8"/>
<dbReference type="Pfam" id="PF13560">
    <property type="entry name" value="HTH_31"/>
    <property type="match status" value="1"/>
</dbReference>
<sequence>MTAREPMPPFVHKIVAGRQLEMLRTAAGLTQEQVADACGWSQTKVVNVEQGAIRVRPDDLERLLGVLRPDDEQRRRIHEHVEAGRAPIPKSDLRWRFKGDALRKVVEMERSAAVMSSHSSMFVPGLLQTEAYMRHHFLAFRPALEEAEIERLTSLRLQRQRVLDNTDQEFVFSIDQAALARMGNMPGANEQLLHLLQADERPNVSLLFVPFAHGYYRGQEAQYSIFQYDADPTIHFVYVERYDGREVVSDPKHVAGVLDLWEEQRAAGLKAHEATPFLRFLSGASRS</sequence>
<dbReference type="EMBL" id="CP034550">
    <property type="protein sequence ID" value="QFZ18061.1"/>
    <property type="molecule type" value="Genomic_DNA"/>
</dbReference>
<dbReference type="GO" id="GO:0003677">
    <property type="term" value="F:DNA binding"/>
    <property type="evidence" value="ECO:0007669"/>
    <property type="project" value="InterPro"/>
</dbReference>
<dbReference type="Gene3D" id="1.10.260.40">
    <property type="entry name" value="lambda repressor-like DNA-binding domains"/>
    <property type="match status" value="1"/>
</dbReference>
<dbReference type="InterPro" id="IPR043917">
    <property type="entry name" value="DUF5753"/>
</dbReference>
<name>A0A5Q0GVV8_SACSY</name>
<dbReference type="InterPro" id="IPR001387">
    <property type="entry name" value="Cro/C1-type_HTH"/>
</dbReference>
<organism evidence="2 3">
    <name type="scientific">Saccharothrix syringae</name>
    <name type="common">Nocardiopsis syringae</name>
    <dbReference type="NCBI Taxonomy" id="103733"/>
    <lineage>
        <taxon>Bacteria</taxon>
        <taxon>Bacillati</taxon>
        <taxon>Actinomycetota</taxon>
        <taxon>Actinomycetes</taxon>
        <taxon>Pseudonocardiales</taxon>
        <taxon>Pseudonocardiaceae</taxon>
        <taxon>Saccharothrix</taxon>
    </lineage>
</organism>
<accession>A0A5Q0GVV8</accession>
<dbReference type="RefSeq" id="WP_051764189.1">
    <property type="nucleotide sequence ID" value="NZ_CP034550.1"/>
</dbReference>
<dbReference type="Pfam" id="PF19054">
    <property type="entry name" value="DUF5753"/>
    <property type="match status" value="1"/>
</dbReference>
<dbReference type="SMART" id="SM00530">
    <property type="entry name" value="HTH_XRE"/>
    <property type="match status" value="1"/>
</dbReference>
<reference evidence="3" key="1">
    <citation type="journal article" date="2021" name="Curr. Microbiol.">
        <title>Complete genome of nocamycin-producing strain Saccharothrix syringae NRRL B-16468 reveals the biosynthetic potential for secondary metabolites.</title>
        <authorList>
            <person name="Mo X."/>
            <person name="Yang S."/>
        </authorList>
    </citation>
    <scope>NUCLEOTIDE SEQUENCE [LARGE SCALE GENOMIC DNA]</scope>
    <source>
        <strain evidence="3">ATCC 51364 / DSM 43886 / JCM 6844 / KCTC 9398 / NBRC 14523 / NRRL B-16468 / INA 2240</strain>
    </source>
</reference>
<dbReference type="Proteomes" id="UP000325787">
    <property type="component" value="Chromosome"/>
</dbReference>
<evidence type="ECO:0000259" key="1">
    <source>
        <dbReference type="PROSITE" id="PS50943"/>
    </source>
</evidence>
<proteinExistence type="predicted"/>
<dbReference type="KEGG" id="ssyi:EKG83_11730"/>
<keyword evidence="3" id="KW-1185">Reference proteome</keyword>